<dbReference type="Gene3D" id="3.40.50.1240">
    <property type="entry name" value="Phosphoglycerate mutase-like"/>
    <property type="match status" value="1"/>
</dbReference>
<reference evidence="2" key="2">
    <citation type="submission" date="2015-01" db="EMBL/GenBank/DDBJ databases">
        <title>Evolutionary Origins and Diversification of the Mycorrhizal Mutualists.</title>
        <authorList>
            <consortium name="DOE Joint Genome Institute"/>
            <consortium name="Mycorrhizal Genomics Consortium"/>
            <person name="Kohler A."/>
            <person name="Kuo A."/>
            <person name="Nagy L.G."/>
            <person name="Floudas D."/>
            <person name="Copeland A."/>
            <person name="Barry K.W."/>
            <person name="Cichocki N."/>
            <person name="Veneault-Fourrey C."/>
            <person name="LaButti K."/>
            <person name="Lindquist E.A."/>
            <person name="Lipzen A."/>
            <person name="Lundell T."/>
            <person name="Morin E."/>
            <person name="Murat C."/>
            <person name="Riley R."/>
            <person name="Ohm R."/>
            <person name="Sun H."/>
            <person name="Tunlid A."/>
            <person name="Henrissat B."/>
            <person name="Grigoriev I.V."/>
            <person name="Hibbett D.S."/>
            <person name="Martin F."/>
        </authorList>
    </citation>
    <scope>NUCLEOTIDE SEQUENCE [LARGE SCALE GENOMIC DNA]</scope>
    <source>
        <strain evidence="2">Ve08.2h10</strain>
    </source>
</reference>
<gene>
    <name evidence="1" type="ORF">PAXRUDRAFT_155149</name>
</gene>
<feature type="non-terminal residue" evidence="1">
    <location>
        <position position="1"/>
    </location>
</feature>
<organism evidence="1 2">
    <name type="scientific">Paxillus rubicundulus Ve08.2h10</name>
    <dbReference type="NCBI Taxonomy" id="930991"/>
    <lineage>
        <taxon>Eukaryota</taxon>
        <taxon>Fungi</taxon>
        <taxon>Dikarya</taxon>
        <taxon>Basidiomycota</taxon>
        <taxon>Agaricomycotina</taxon>
        <taxon>Agaricomycetes</taxon>
        <taxon>Agaricomycetidae</taxon>
        <taxon>Boletales</taxon>
        <taxon>Paxilineae</taxon>
        <taxon>Paxillaceae</taxon>
        <taxon>Paxillus</taxon>
    </lineage>
</organism>
<dbReference type="EMBL" id="KN825723">
    <property type="protein sequence ID" value="KIK81841.1"/>
    <property type="molecule type" value="Genomic_DNA"/>
</dbReference>
<dbReference type="InParanoid" id="A0A0D0DCD0"/>
<dbReference type="STRING" id="930991.A0A0D0DCD0"/>
<dbReference type="InterPro" id="IPR029033">
    <property type="entry name" value="His_PPase_superfam"/>
</dbReference>
<dbReference type="AlphaFoldDB" id="A0A0D0DCD0"/>
<dbReference type="HOGENOM" id="CLU_1590388_0_0_1"/>
<accession>A0A0D0DCD0</accession>
<name>A0A0D0DCD0_9AGAM</name>
<dbReference type="OrthoDB" id="6509975at2759"/>
<dbReference type="GO" id="GO:0003993">
    <property type="term" value="F:acid phosphatase activity"/>
    <property type="evidence" value="ECO:0007669"/>
    <property type="project" value="TreeGrafter"/>
</dbReference>
<dbReference type="Proteomes" id="UP000054538">
    <property type="component" value="Unassembled WGS sequence"/>
</dbReference>
<evidence type="ECO:0000313" key="2">
    <source>
        <dbReference type="Proteomes" id="UP000054538"/>
    </source>
</evidence>
<reference evidence="1 2" key="1">
    <citation type="submission" date="2014-04" db="EMBL/GenBank/DDBJ databases">
        <authorList>
            <consortium name="DOE Joint Genome Institute"/>
            <person name="Kuo A."/>
            <person name="Kohler A."/>
            <person name="Jargeat P."/>
            <person name="Nagy L.G."/>
            <person name="Floudas D."/>
            <person name="Copeland A."/>
            <person name="Barry K.W."/>
            <person name="Cichocki N."/>
            <person name="Veneault-Fourrey C."/>
            <person name="LaButti K."/>
            <person name="Lindquist E.A."/>
            <person name="Lipzen A."/>
            <person name="Lundell T."/>
            <person name="Morin E."/>
            <person name="Murat C."/>
            <person name="Sun H."/>
            <person name="Tunlid A."/>
            <person name="Henrissat B."/>
            <person name="Grigoriev I.V."/>
            <person name="Hibbett D.S."/>
            <person name="Martin F."/>
            <person name="Nordberg H.P."/>
            <person name="Cantor M.N."/>
            <person name="Hua S.X."/>
        </authorList>
    </citation>
    <scope>NUCLEOTIDE SEQUENCE [LARGE SCALE GENOMIC DNA]</scope>
    <source>
        <strain evidence="1 2">Ve08.2h10</strain>
    </source>
</reference>
<dbReference type="PANTHER" id="PTHR20963:SF42">
    <property type="entry name" value="PHOSPHOGLYCERATE MUTASE-LIKE PROTEIN"/>
    <property type="match status" value="1"/>
</dbReference>
<dbReference type="PANTHER" id="PTHR20963">
    <property type="entry name" value="MULTIPLE INOSITOL POLYPHOSPHATE PHOSPHATASE-RELATED"/>
    <property type="match status" value="1"/>
</dbReference>
<keyword evidence="2" id="KW-1185">Reference proteome</keyword>
<sequence>LMDAACVYAVLHNLRPLTVETVHTNKLIERWFTISSGHPQPLCFQFGYDATALLAMTALDLTSSGHIHSLDRRMYCKDVPPPHRKFRTAEQIPFAANVILGKIPCKHSFDDLQIRFVLNEETSPLHTCQRTKDDYKYVTCSLEAFIWANECSTKIHFADPVRDVSCGL</sequence>
<evidence type="ECO:0000313" key="1">
    <source>
        <dbReference type="EMBL" id="KIK81841.1"/>
    </source>
</evidence>
<protein>
    <submittedName>
        <fullName evidence="1">Uncharacterized protein</fullName>
    </submittedName>
</protein>
<dbReference type="SUPFAM" id="SSF53254">
    <property type="entry name" value="Phosphoglycerate mutase-like"/>
    <property type="match status" value="1"/>
</dbReference>
<proteinExistence type="predicted"/>